<name>A0ABQ4C5I6_9ACTN</name>
<evidence type="ECO:0000313" key="2">
    <source>
        <dbReference type="EMBL" id="GIF58029.1"/>
    </source>
</evidence>
<accession>A0ABQ4C5I6</accession>
<dbReference type="EMBL" id="BONC01000028">
    <property type="protein sequence ID" value="GIF58029.1"/>
    <property type="molecule type" value="Genomic_DNA"/>
</dbReference>
<dbReference type="Proteomes" id="UP000624325">
    <property type="component" value="Unassembled WGS sequence"/>
</dbReference>
<keyword evidence="3" id="KW-1185">Reference proteome</keyword>
<protein>
    <submittedName>
        <fullName evidence="2">Uncharacterized protein</fullName>
    </submittedName>
</protein>
<evidence type="ECO:0000313" key="3">
    <source>
        <dbReference type="Proteomes" id="UP000624325"/>
    </source>
</evidence>
<proteinExistence type="predicted"/>
<gene>
    <name evidence="2" type="ORF">Air01nite_41240</name>
</gene>
<sequence length="83" mass="9884">MQQHRPRRTIDMRRQPRKVPGQGIGVPVVAQRRRVDPKPHASRASAQQNDFHHDTWRHVTRNQLTNRHVANHMQIRKTDNMEI</sequence>
<evidence type="ECO:0000256" key="1">
    <source>
        <dbReference type="SAM" id="MobiDB-lite"/>
    </source>
</evidence>
<comment type="caution">
    <text evidence="2">The sequence shown here is derived from an EMBL/GenBank/DDBJ whole genome shotgun (WGS) entry which is preliminary data.</text>
</comment>
<feature type="region of interest" description="Disordered" evidence="1">
    <location>
        <begin position="1"/>
        <end position="54"/>
    </location>
</feature>
<organism evidence="2 3">
    <name type="scientific">Asanoa iriomotensis</name>
    <dbReference type="NCBI Taxonomy" id="234613"/>
    <lineage>
        <taxon>Bacteria</taxon>
        <taxon>Bacillati</taxon>
        <taxon>Actinomycetota</taxon>
        <taxon>Actinomycetes</taxon>
        <taxon>Micromonosporales</taxon>
        <taxon>Micromonosporaceae</taxon>
        <taxon>Asanoa</taxon>
    </lineage>
</organism>
<reference evidence="2 3" key="1">
    <citation type="submission" date="2021-01" db="EMBL/GenBank/DDBJ databases">
        <title>Whole genome shotgun sequence of Asanoa iriomotensis NBRC 100142.</title>
        <authorList>
            <person name="Komaki H."/>
            <person name="Tamura T."/>
        </authorList>
    </citation>
    <scope>NUCLEOTIDE SEQUENCE [LARGE SCALE GENOMIC DNA]</scope>
    <source>
        <strain evidence="2 3">NBRC 100142</strain>
    </source>
</reference>